<proteinExistence type="predicted"/>
<dbReference type="EMBL" id="JABSTR010000002">
    <property type="protein sequence ID" value="KAH9364616.1"/>
    <property type="molecule type" value="Genomic_DNA"/>
</dbReference>
<reference evidence="1 2" key="1">
    <citation type="journal article" date="2020" name="Cell">
        <title>Large-Scale Comparative Analyses of Tick Genomes Elucidate Their Genetic Diversity and Vector Capacities.</title>
        <authorList>
            <consortium name="Tick Genome and Microbiome Consortium (TIGMIC)"/>
            <person name="Jia N."/>
            <person name="Wang J."/>
            <person name="Shi W."/>
            <person name="Du L."/>
            <person name="Sun Y."/>
            <person name="Zhan W."/>
            <person name="Jiang J.F."/>
            <person name="Wang Q."/>
            <person name="Zhang B."/>
            <person name="Ji P."/>
            <person name="Bell-Sakyi L."/>
            <person name="Cui X.M."/>
            <person name="Yuan T.T."/>
            <person name="Jiang B.G."/>
            <person name="Yang W.F."/>
            <person name="Lam T.T."/>
            <person name="Chang Q.C."/>
            <person name="Ding S.J."/>
            <person name="Wang X.J."/>
            <person name="Zhu J.G."/>
            <person name="Ruan X.D."/>
            <person name="Zhao L."/>
            <person name="Wei J.T."/>
            <person name="Ye R.Z."/>
            <person name="Que T.C."/>
            <person name="Du C.H."/>
            <person name="Zhou Y.H."/>
            <person name="Cheng J.X."/>
            <person name="Dai P.F."/>
            <person name="Guo W.B."/>
            <person name="Han X.H."/>
            <person name="Huang E.J."/>
            <person name="Li L.F."/>
            <person name="Wei W."/>
            <person name="Gao Y.C."/>
            <person name="Liu J.Z."/>
            <person name="Shao H.Z."/>
            <person name="Wang X."/>
            <person name="Wang C.C."/>
            <person name="Yang T.C."/>
            <person name="Huo Q.B."/>
            <person name="Li W."/>
            <person name="Chen H.Y."/>
            <person name="Chen S.E."/>
            <person name="Zhou L.G."/>
            <person name="Ni X.B."/>
            <person name="Tian J.H."/>
            <person name="Sheng Y."/>
            <person name="Liu T."/>
            <person name="Pan Y.S."/>
            <person name="Xia L.Y."/>
            <person name="Li J."/>
            <person name="Zhao F."/>
            <person name="Cao W.C."/>
        </authorList>
    </citation>
    <scope>NUCLEOTIDE SEQUENCE [LARGE SCALE GENOMIC DNA]</scope>
    <source>
        <strain evidence="1">HaeL-2018</strain>
    </source>
</reference>
<organism evidence="1 2">
    <name type="scientific">Haemaphysalis longicornis</name>
    <name type="common">Bush tick</name>
    <dbReference type="NCBI Taxonomy" id="44386"/>
    <lineage>
        <taxon>Eukaryota</taxon>
        <taxon>Metazoa</taxon>
        <taxon>Ecdysozoa</taxon>
        <taxon>Arthropoda</taxon>
        <taxon>Chelicerata</taxon>
        <taxon>Arachnida</taxon>
        <taxon>Acari</taxon>
        <taxon>Parasitiformes</taxon>
        <taxon>Ixodida</taxon>
        <taxon>Ixodoidea</taxon>
        <taxon>Ixodidae</taxon>
        <taxon>Haemaphysalinae</taxon>
        <taxon>Haemaphysalis</taxon>
    </lineage>
</organism>
<evidence type="ECO:0000313" key="1">
    <source>
        <dbReference type="EMBL" id="KAH9364616.1"/>
    </source>
</evidence>
<dbReference type="VEuPathDB" id="VectorBase:HLOH_064591"/>
<sequence>MKLFFTADTAHVLKNIRDQLLSYVVFTISDATKCQHGLPSKKVQLEHVSAVVRFDEDRELKVAPKLSEIHLSNDILQR</sequence>
<dbReference type="Proteomes" id="UP000821853">
    <property type="component" value="Chromosome 10"/>
</dbReference>
<accession>A0A9J6FQR8</accession>
<name>A0A9J6FQR8_HAELO</name>
<dbReference type="AlphaFoldDB" id="A0A9J6FQR8"/>
<protein>
    <submittedName>
        <fullName evidence="1">Uncharacterized protein</fullName>
    </submittedName>
</protein>
<comment type="caution">
    <text evidence="1">The sequence shown here is derived from an EMBL/GenBank/DDBJ whole genome shotgun (WGS) entry which is preliminary data.</text>
</comment>
<dbReference type="OrthoDB" id="10571003at2759"/>
<evidence type="ECO:0000313" key="2">
    <source>
        <dbReference type="Proteomes" id="UP000821853"/>
    </source>
</evidence>
<keyword evidence="2" id="KW-1185">Reference proteome</keyword>
<gene>
    <name evidence="1" type="ORF">HPB48_012837</name>
</gene>